<protein>
    <submittedName>
        <fullName evidence="1">Uncharacterized protein</fullName>
    </submittedName>
</protein>
<sequence>MGWQSILWGRRIIMKGVRWRVGTGSSIYCKEDKWLPKAFPSRAYPKIDHDPSICLVSHLIDHSAHAWDNKRILEANFSYEDIQYILSILVPYVHQEDKLIWHLTTKGGTLLSLVILLLVNFSI</sequence>
<dbReference type="Proteomes" id="UP000091857">
    <property type="component" value="Chromosome 10"/>
</dbReference>
<organism evidence="1 2">
    <name type="scientific">Manihot esculenta</name>
    <name type="common">Cassava</name>
    <name type="synonym">Jatropha manihot</name>
    <dbReference type="NCBI Taxonomy" id="3983"/>
    <lineage>
        <taxon>Eukaryota</taxon>
        <taxon>Viridiplantae</taxon>
        <taxon>Streptophyta</taxon>
        <taxon>Embryophyta</taxon>
        <taxon>Tracheophyta</taxon>
        <taxon>Spermatophyta</taxon>
        <taxon>Magnoliopsida</taxon>
        <taxon>eudicotyledons</taxon>
        <taxon>Gunneridae</taxon>
        <taxon>Pentapetalae</taxon>
        <taxon>rosids</taxon>
        <taxon>fabids</taxon>
        <taxon>Malpighiales</taxon>
        <taxon>Euphorbiaceae</taxon>
        <taxon>Crotonoideae</taxon>
        <taxon>Manihoteae</taxon>
        <taxon>Manihot</taxon>
    </lineage>
</organism>
<comment type="caution">
    <text evidence="1">The sequence shown here is derived from an EMBL/GenBank/DDBJ whole genome shotgun (WGS) entry which is preliminary data.</text>
</comment>
<accession>A0ACB7H0G6</accession>
<reference evidence="2" key="1">
    <citation type="journal article" date="2016" name="Nat. Biotechnol.">
        <title>Sequencing wild and cultivated cassava and related species reveals extensive interspecific hybridization and genetic diversity.</title>
        <authorList>
            <person name="Bredeson J.V."/>
            <person name="Lyons J.B."/>
            <person name="Prochnik S.E."/>
            <person name="Wu G.A."/>
            <person name="Ha C.M."/>
            <person name="Edsinger-Gonzales E."/>
            <person name="Grimwood J."/>
            <person name="Schmutz J."/>
            <person name="Rabbi I.Y."/>
            <person name="Egesi C."/>
            <person name="Nauluvula P."/>
            <person name="Lebot V."/>
            <person name="Ndunguru J."/>
            <person name="Mkamilo G."/>
            <person name="Bart R.S."/>
            <person name="Setter T.L."/>
            <person name="Gleadow R.M."/>
            <person name="Kulakow P."/>
            <person name="Ferguson M.E."/>
            <person name="Rounsley S."/>
            <person name="Rokhsar D.S."/>
        </authorList>
    </citation>
    <scope>NUCLEOTIDE SEQUENCE [LARGE SCALE GENOMIC DNA]</scope>
    <source>
        <strain evidence="2">cv. AM560-2</strain>
    </source>
</reference>
<gene>
    <name evidence="1" type="ORF">MANES_10G084550v8</name>
</gene>
<keyword evidence="2" id="KW-1185">Reference proteome</keyword>
<evidence type="ECO:0000313" key="2">
    <source>
        <dbReference type="Proteomes" id="UP000091857"/>
    </source>
</evidence>
<dbReference type="EMBL" id="CM004396">
    <property type="protein sequence ID" value="KAG8645690.1"/>
    <property type="molecule type" value="Genomic_DNA"/>
</dbReference>
<name>A0ACB7H0G6_MANES</name>
<proteinExistence type="predicted"/>
<evidence type="ECO:0000313" key="1">
    <source>
        <dbReference type="EMBL" id="KAG8645690.1"/>
    </source>
</evidence>